<keyword evidence="2" id="KW-0813">Transport</keyword>
<evidence type="ECO:0000256" key="7">
    <source>
        <dbReference type="ARBA" id="ARBA00023136"/>
    </source>
</evidence>
<evidence type="ECO:0000256" key="8">
    <source>
        <dbReference type="ARBA" id="ARBA00035655"/>
    </source>
</evidence>
<sequence length="105" mass="10292">MDWTNATPLAALTGGILIGLACAIMLLGLGRIAGVSGLAARAFALSQTGPPWSIAAAFIVGLPFGAGIVNLISGPVIARFPSSPAVVLIGGLLVGFGTRMGSGCT</sequence>
<dbReference type="PANTHER" id="PTHR30574:SF1">
    <property type="entry name" value="SULPHUR TRANSPORT DOMAIN-CONTAINING PROTEIN"/>
    <property type="match status" value="1"/>
</dbReference>
<feature type="transmembrane region" description="Helical" evidence="9">
    <location>
        <begin position="6"/>
        <end position="30"/>
    </location>
</feature>
<keyword evidence="11" id="KW-1185">Reference proteome</keyword>
<evidence type="ECO:0000256" key="2">
    <source>
        <dbReference type="ARBA" id="ARBA00022448"/>
    </source>
</evidence>
<evidence type="ECO:0000313" key="11">
    <source>
        <dbReference type="Proteomes" id="UP000283469"/>
    </source>
</evidence>
<organism evidence="10 11">
    <name type="scientific">Sphingobium terrigena</name>
    <dbReference type="NCBI Taxonomy" id="2304063"/>
    <lineage>
        <taxon>Bacteria</taxon>
        <taxon>Pseudomonadati</taxon>
        <taxon>Pseudomonadota</taxon>
        <taxon>Alphaproteobacteria</taxon>
        <taxon>Sphingomonadales</taxon>
        <taxon>Sphingomonadaceae</taxon>
        <taxon>Sphingobium</taxon>
    </lineage>
</organism>
<comment type="caution">
    <text evidence="10">The sequence shown here is derived from an EMBL/GenBank/DDBJ whole genome shotgun (WGS) entry which is preliminary data.</text>
</comment>
<gene>
    <name evidence="10" type="ORF">D0Z70_23840</name>
</gene>
<evidence type="ECO:0000256" key="9">
    <source>
        <dbReference type="SAM" id="Phobius"/>
    </source>
</evidence>
<dbReference type="GO" id="GO:0005886">
    <property type="term" value="C:plasma membrane"/>
    <property type="evidence" value="ECO:0007669"/>
    <property type="project" value="UniProtKB-SubCell"/>
</dbReference>
<feature type="transmembrane region" description="Helical" evidence="9">
    <location>
        <begin position="78"/>
        <end position="96"/>
    </location>
</feature>
<dbReference type="InterPro" id="IPR007272">
    <property type="entry name" value="Sulf_transp_TsuA/YedE"/>
</dbReference>
<reference evidence="10 11" key="1">
    <citation type="submission" date="2018-08" db="EMBL/GenBank/DDBJ databases">
        <title>Sphingobium sp. EO9.</title>
        <authorList>
            <person name="Park Y."/>
            <person name="Kim K.H."/>
            <person name="Jeon C.O."/>
        </authorList>
    </citation>
    <scope>NUCLEOTIDE SEQUENCE [LARGE SCALE GENOMIC DNA]</scope>
    <source>
        <strain evidence="10 11">EO9</strain>
    </source>
</reference>
<keyword evidence="3" id="KW-1003">Cell membrane</keyword>
<dbReference type="RefSeq" id="WP_119750678.1">
    <property type="nucleotide sequence ID" value="NZ_QVRA01000055.1"/>
</dbReference>
<dbReference type="Pfam" id="PF04143">
    <property type="entry name" value="Sulf_transp"/>
    <property type="match status" value="1"/>
</dbReference>
<dbReference type="EMBL" id="QVRA01000055">
    <property type="protein sequence ID" value="RJG50376.1"/>
    <property type="molecule type" value="Genomic_DNA"/>
</dbReference>
<evidence type="ECO:0000256" key="3">
    <source>
        <dbReference type="ARBA" id="ARBA00022475"/>
    </source>
</evidence>
<protein>
    <submittedName>
        <fullName evidence="10">YeeE/YedE family protein</fullName>
    </submittedName>
</protein>
<accession>A0A418YI88</accession>
<dbReference type="Proteomes" id="UP000283469">
    <property type="component" value="Unassembled WGS sequence"/>
</dbReference>
<name>A0A418YI88_9SPHN</name>
<keyword evidence="6 9" id="KW-1133">Transmembrane helix</keyword>
<comment type="subcellular location">
    <subcellularLocation>
        <location evidence="1">Cell inner membrane</location>
        <topology evidence="1">Multi-pass membrane protein</topology>
    </subcellularLocation>
</comment>
<evidence type="ECO:0000256" key="5">
    <source>
        <dbReference type="ARBA" id="ARBA00022692"/>
    </source>
</evidence>
<evidence type="ECO:0000256" key="4">
    <source>
        <dbReference type="ARBA" id="ARBA00022519"/>
    </source>
</evidence>
<keyword evidence="4" id="KW-0997">Cell inner membrane</keyword>
<comment type="similarity">
    <text evidence="8">Belongs to the TsuA/YedE (TC 9.B.102) family.</text>
</comment>
<feature type="transmembrane region" description="Helical" evidence="9">
    <location>
        <begin position="51"/>
        <end position="72"/>
    </location>
</feature>
<feature type="non-terminal residue" evidence="10">
    <location>
        <position position="105"/>
    </location>
</feature>
<proteinExistence type="inferred from homology"/>
<keyword evidence="7 9" id="KW-0472">Membrane</keyword>
<keyword evidence="5 9" id="KW-0812">Transmembrane</keyword>
<dbReference type="AlphaFoldDB" id="A0A418YI88"/>
<evidence type="ECO:0000256" key="6">
    <source>
        <dbReference type="ARBA" id="ARBA00022989"/>
    </source>
</evidence>
<dbReference type="OrthoDB" id="9814020at2"/>
<evidence type="ECO:0000256" key="1">
    <source>
        <dbReference type="ARBA" id="ARBA00004429"/>
    </source>
</evidence>
<dbReference type="PANTHER" id="PTHR30574">
    <property type="entry name" value="INNER MEMBRANE PROTEIN YEDE"/>
    <property type="match status" value="1"/>
</dbReference>
<evidence type="ECO:0000313" key="10">
    <source>
        <dbReference type="EMBL" id="RJG50376.1"/>
    </source>
</evidence>